<dbReference type="InterPro" id="IPR036264">
    <property type="entry name" value="Bact_exopeptidase_dim_dom"/>
</dbReference>
<dbReference type="Pfam" id="PF07687">
    <property type="entry name" value="M20_dimer"/>
    <property type="match status" value="1"/>
</dbReference>
<feature type="active site" evidence="8">
    <location>
        <position position="94"/>
    </location>
</feature>
<dbReference type="Proteomes" id="UP000016412">
    <property type="component" value="Unassembled WGS sequence"/>
</dbReference>
<evidence type="ECO:0000256" key="1">
    <source>
        <dbReference type="ARBA" id="ARBA00009692"/>
    </source>
</evidence>
<dbReference type="GO" id="GO:0008237">
    <property type="term" value="F:metallopeptidase activity"/>
    <property type="evidence" value="ECO:0007669"/>
    <property type="project" value="UniProtKB-KW"/>
</dbReference>
<protein>
    <recommendedName>
        <fullName evidence="7">Peptidase T</fullName>
        <ecNumber evidence="7">3.4.11.4</ecNumber>
    </recommendedName>
</protein>
<keyword evidence="4 11" id="KW-0378">Hydrolase</keyword>
<organism evidence="11 13">
    <name type="scientific">Treponema socranskii subsp. socranskii VPI DR56BR1116 = ATCC 35536</name>
    <dbReference type="NCBI Taxonomy" id="1125725"/>
    <lineage>
        <taxon>Bacteria</taxon>
        <taxon>Pseudomonadati</taxon>
        <taxon>Spirochaetota</taxon>
        <taxon>Spirochaetia</taxon>
        <taxon>Spirochaetales</taxon>
        <taxon>Treponemataceae</taxon>
        <taxon>Treponema</taxon>
    </lineage>
</organism>
<dbReference type="InterPro" id="IPR002933">
    <property type="entry name" value="Peptidase_M20"/>
</dbReference>
<dbReference type="InterPro" id="IPR011650">
    <property type="entry name" value="Peptidase_M20_dimer"/>
</dbReference>
<accession>U1FKY9</accession>
<evidence type="ECO:0000256" key="2">
    <source>
        <dbReference type="ARBA" id="ARBA00022670"/>
    </source>
</evidence>
<comment type="caution">
    <text evidence="11">The sequence shown here is derived from an EMBL/GenBank/DDBJ whole genome shotgun (WGS) entry which is preliminary data.</text>
</comment>
<keyword evidence="2" id="KW-0645">Protease</keyword>
<sequence>MNYIKKNSQEEKELLERFLRYVKTYSESDSNKADEGIMPSTPQQRDFANMIAEEMKAAGLENVHVTEFCYAYGVLPASEGFENVPPFCLLSHMDTVDEVSGKNVNPVVHENYDGALIELAETNPLDAASDEALAEAARERDTIITTDGHTLLGADDKAGIAAIMTAISYLKAHEEIKHGKIEVVFSPDEETGHGMDKVPLESIQSKRAYTVDGGHIGELETECFNAVGTTVVFTGKSTHTGTARKAGMINAIAMASHFVSSLPITERPETSDGMAGFYAPIEFTGTIEKSTVYLLLRDFDGENMKMRQKTVEALAEAAALSFGGSAKVTHKTQYFNMKRKLDEHPEVVRDLEAAYRTAGVEPVFMPIRGGTDGSRLTEMGIPTPNIFTGGHNYHSRMEWASLNQMCKAADILINLAGIIGTAN</sequence>
<dbReference type="OrthoDB" id="9804934at2"/>
<dbReference type="NCBIfam" id="NF009920">
    <property type="entry name" value="PRK13381.1"/>
    <property type="match status" value="1"/>
</dbReference>
<feature type="binding site" evidence="9">
    <location>
        <position position="394"/>
    </location>
    <ligand>
        <name>Zn(2+)</name>
        <dbReference type="ChEBI" id="CHEBI:29105"/>
        <label>2</label>
    </ligand>
</feature>
<dbReference type="EMBL" id="AUZJ01000042">
    <property type="protein sequence ID" value="ERF60488.1"/>
    <property type="molecule type" value="Genomic_DNA"/>
</dbReference>
<comment type="cofactor">
    <cofactor evidence="9">
        <name>Zn(2+)</name>
        <dbReference type="ChEBI" id="CHEBI:29105"/>
    </cofactor>
    <text evidence="9">Binds 2 Zn(2+) ions per subunit.</text>
</comment>
<dbReference type="GO" id="GO:0045148">
    <property type="term" value="F:tripeptide aminopeptidase activity"/>
    <property type="evidence" value="ECO:0007669"/>
    <property type="project" value="UniProtKB-UniRule"/>
</dbReference>
<dbReference type="EC" id="3.4.11.4" evidence="7"/>
<reference evidence="13 14" key="1">
    <citation type="submission" date="2013-08" db="EMBL/GenBank/DDBJ databases">
        <authorList>
            <person name="Durkin A.S."/>
            <person name="Haft D.R."/>
            <person name="McCorrison J."/>
            <person name="Torralba M."/>
            <person name="Gillis M."/>
            <person name="Haft D.H."/>
            <person name="Methe B."/>
            <person name="Sutton G."/>
            <person name="Nelson K.E."/>
        </authorList>
    </citation>
    <scope>NUCLEOTIDE SEQUENCE [LARGE SCALE GENOMIC DNA]</scope>
    <source>
        <strain evidence="12 14">ATCC 35536</strain>
        <strain evidence="11 13">VPI DR56BR1116</strain>
    </source>
</reference>
<feature type="binding site" evidence="9">
    <location>
        <position position="190"/>
    </location>
    <ligand>
        <name>Zn(2+)</name>
        <dbReference type="ChEBI" id="CHEBI:29105"/>
        <label>2</label>
    </ligand>
</feature>
<keyword evidence="5 9" id="KW-0862">Zinc</keyword>
<evidence type="ECO:0000313" key="12">
    <source>
        <dbReference type="EMBL" id="ERJ98076.1"/>
    </source>
</evidence>
<evidence type="ECO:0000256" key="5">
    <source>
        <dbReference type="ARBA" id="ARBA00022833"/>
    </source>
</evidence>
<dbReference type="RefSeq" id="WP_021330540.1">
    <property type="nucleotide sequence ID" value="NZ_AUZJ01000042.1"/>
</dbReference>
<dbReference type="eggNOG" id="COG2195">
    <property type="taxonomic scope" value="Bacteria"/>
</dbReference>
<proteinExistence type="inferred from homology"/>
<dbReference type="PANTHER" id="PTHR42994">
    <property type="entry name" value="PEPTIDASE T"/>
    <property type="match status" value="1"/>
</dbReference>
<dbReference type="PIRSF" id="PIRSF037215">
    <property type="entry name" value="Peptidase_M20B"/>
    <property type="match status" value="1"/>
</dbReference>
<evidence type="ECO:0000256" key="7">
    <source>
        <dbReference type="NCBIfam" id="TIGR01882"/>
    </source>
</evidence>
<keyword evidence="11" id="KW-0031">Aminopeptidase</keyword>
<feature type="binding site" evidence="9">
    <location>
        <position position="155"/>
    </location>
    <ligand>
        <name>Zn(2+)</name>
        <dbReference type="ChEBI" id="CHEBI:29105"/>
        <label>1</label>
    </ligand>
</feature>
<feature type="binding site" evidence="9">
    <location>
        <position position="92"/>
    </location>
    <ligand>
        <name>Zn(2+)</name>
        <dbReference type="ChEBI" id="CHEBI:29105"/>
        <label>1</label>
    </ligand>
</feature>
<dbReference type="PANTHER" id="PTHR42994:SF1">
    <property type="entry name" value="PEPTIDASE T"/>
    <property type="match status" value="1"/>
</dbReference>
<dbReference type="EMBL" id="AVQI01000083">
    <property type="protein sequence ID" value="ERJ98076.1"/>
    <property type="molecule type" value="Genomic_DNA"/>
</dbReference>
<dbReference type="GO" id="GO:0008270">
    <property type="term" value="F:zinc ion binding"/>
    <property type="evidence" value="ECO:0007669"/>
    <property type="project" value="InterPro"/>
</dbReference>
<evidence type="ECO:0000256" key="6">
    <source>
        <dbReference type="ARBA" id="ARBA00023049"/>
    </source>
</evidence>
<dbReference type="PROSITE" id="PS00759">
    <property type="entry name" value="ARGE_DAPE_CPG2_2"/>
    <property type="match status" value="1"/>
</dbReference>
<name>U1FKY9_TRESO</name>
<evidence type="ECO:0000256" key="8">
    <source>
        <dbReference type="PIRSR" id="PIRSR037215-1"/>
    </source>
</evidence>
<dbReference type="AlphaFoldDB" id="U1FKY9"/>
<feature type="active site" description="Proton acceptor" evidence="8">
    <location>
        <position position="189"/>
    </location>
</feature>
<dbReference type="GO" id="GO:0006508">
    <property type="term" value="P:proteolysis"/>
    <property type="evidence" value="ECO:0007669"/>
    <property type="project" value="UniProtKB-UniRule"/>
</dbReference>
<dbReference type="InterPro" id="IPR010161">
    <property type="entry name" value="Peptidase_M20B"/>
</dbReference>
<dbReference type="SUPFAM" id="SSF55031">
    <property type="entry name" value="Bacterial exopeptidase dimerisation domain"/>
    <property type="match status" value="1"/>
</dbReference>
<keyword evidence="6" id="KW-0482">Metalloprotease</keyword>
<keyword evidence="3 9" id="KW-0479">Metal-binding</keyword>
<evidence type="ECO:0000313" key="11">
    <source>
        <dbReference type="EMBL" id="ERF60488.1"/>
    </source>
</evidence>
<evidence type="ECO:0000256" key="4">
    <source>
        <dbReference type="ARBA" id="ARBA00022801"/>
    </source>
</evidence>
<dbReference type="InterPro" id="IPR001261">
    <property type="entry name" value="ArgE/DapE_CS"/>
</dbReference>
<dbReference type="GO" id="GO:0006518">
    <property type="term" value="P:peptide metabolic process"/>
    <property type="evidence" value="ECO:0007669"/>
    <property type="project" value="InterPro"/>
</dbReference>
<dbReference type="NCBIfam" id="NF003976">
    <property type="entry name" value="PRK05469.1"/>
    <property type="match status" value="1"/>
</dbReference>
<dbReference type="STRING" id="1125725.HMPREF1325_1551"/>
<evidence type="ECO:0000259" key="10">
    <source>
        <dbReference type="Pfam" id="PF07687"/>
    </source>
</evidence>
<evidence type="ECO:0000313" key="13">
    <source>
        <dbReference type="Proteomes" id="UP000016412"/>
    </source>
</evidence>
<evidence type="ECO:0000313" key="14">
    <source>
        <dbReference type="Proteomes" id="UP000016646"/>
    </source>
</evidence>
<evidence type="ECO:0000256" key="9">
    <source>
        <dbReference type="PIRSR" id="PIRSR037215-2"/>
    </source>
</evidence>
<gene>
    <name evidence="11" type="primary">pepT</name>
    <name evidence="12" type="ORF">HMPREF0860_2177</name>
    <name evidence="11" type="ORF">HMPREF1325_1551</name>
</gene>
<dbReference type="NCBIfam" id="TIGR01882">
    <property type="entry name" value="peptidase-T"/>
    <property type="match status" value="1"/>
</dbReference>
<dbReference type="Gene3D" id="3.40.630.10">
    <property type="entry name" value="Zn peptidases"/>
    <property type="match status" value="1"/>
</dbReference>
<dbReference type="SUPFAM" id="SSF53187">
    <property type="entry name" value="Zn-dependent exopeptidases"/>
    <property type="match status" value="1"/>
</dbReference>
<dbReference type="Pfam" id="PF01546">
    <property type="entry name" value="Peptidase_M20"/>
    <property type="match status" value="1"/>
</dbReference>
<comment type="similarity">
    <text evidence="1">Belongs to the peptidase M20B family.</text>
</comment>
<dbReference type="Gene3D" id="3.30.70.360">
    <property type="match status" value="1"/>
</dbReference>
<feature type="domain" description="Peptidase M20 dimerisation" evidence="10">
    <location>
        <begin position="224"/>
        <end position="319"/>
    </location>
</feature>
<feature type="binding site" evidence="9">
    <location>
        <position position="155"/>
    </location>
    <ligand>
        <name>Zn(2+)</name>
        <dbReference type="ChEBI" id="CHEBI:29105"/>
        <label>2</label>
    </ligand>
</feature>
<feature type="binding site" evidence="9">
    <location>
        <position position="212"/>
    </location>
    <ligand>
        <name>Zn(2+)</name>
        <dbReference type="ChEBI" id="CHEBI:29105"/>
        <label>1</label>
    </ligand>
</feature>
<keyword evidence="14" id="KW-1185">Reference proteome</keyword>
<dbReference type="PATRIC" id="fig|1125725.3.peg.1564"/>
<evidence type="ECO:0000256" key="3">
    <source>
        <dbReference type="ARBA" id="ARBA00022723"/>
    </source>
</evidence>
<dbReference type="Proteomes" id="UP000016646">
    <property type="component" value="Unassembled WGS sequence"/>
</dbReference>